<dbReference type="GO" id="GO:0015934">
    <property type="term" value="C:large ribosomal subunit"/>
    <property type="evidence" value="ECO:0007669"/>
    <property type="project" value="InterPro"/>
</dbReference>
<protein>
    <submittedName>
        <fullName evidence="4">60S ribosomal protein L26</fullName>
    </submittedName>
</protein>
<dbReference type="InterPro" id="IPR014722">
    <property type="entry name" value="Rib_uL2_dom2"/>
</dbReference>
<dbReference type="AlphaFoldDB" id="A0A367JUA5"/>
<dbReference type="NCBIfam" id="TIGR01080">
    <property type="entry name" value="rplX_A_E"/>
    <property type="match status" value="1"/>
</dbReference>
<evidence type="ECO:0000313" key="4">
    <source>
        <dbReference type="EMBL" id="RCH93475.1"/>
    </source>
</evidence>
<dbReference type="EMBL" id="PJQL01000693">
    <property type="protein sequence ID" value="RCH93475.1"/>
    <property type="molecule type" value="Genomic_DNA"/>
</dbReference>
<reference evidence="4 5" key="1">
    <citation type="journal article" date="2018" name="G3 (Bethesda)">
        <title>Phylogenetic and Phylogenomic Definition of Rhizopus Species.</title>
        <authorList>
            <person name="Gryganskyi A.P."/>
            <person name="Golan J."/>
            <person name="Dolatabadi S."/>
            <person name="Mondo S."/>
            <person name="Robb S."/>
            <person name="Idnurm A."/>
            <person name="Muszewska A."/>
            <person name="Steczkiewicz K."/>
            <person name="Masonjones S."/>
            <person name="Liao H.L."/>
            <person name="Gajdeczka M.T."/>
            <person name="Anike F."/>
            <person name="Vuek A."/>
            <person name="Anishchenko I.M."/>
            <person name="Voigt K."/>
            <person name="de Hoog G.S."/>
            <person name="Smith M.E."/>
            <person name="Heitman J."/>
            <person name="Vilgalys R."/>
            <person name="Stajich J.E."/>
        </authorList>
    </citation>
    <scope>NUCLEOTIDE SEQUENCE [LARGE SCALE GENOMIC DNA]</scope>
    <source>
        <strain evidence="4 5">CBS 357.93</strain>
    </source>
</reference>
<proteinExistence type="inferred from homology"/>
<comment type="caution">
    <text evidence="4">The sequence shown here is derived from an EMBL/GenBank/DDBJ whole genome shotgun (WGS) entry which is preliminary data.</text>
</comment>
<dbReference type="Gene3D" id="2.30.30.30">
    <property type="match status" value="1"/>
</dbReference>
<dbReference type="Proteomes" id="UP000252139">
    <property type="component" value="Unassembled WGS sequence"/>
</dbReference>
<sequence>VVQVYRKKWVIHIDRVTREKVNGATVPIGIDTSKVVVTKLKLDKSRNAILERKGKKDAMKQ</sequence>
<dbReference type="GO" id="GO:0006412">
    <property type="term" value="P:translation"/>
    <property type="evidence" value="ECO:0007669"/>
    <property type="project" value="InterPro"/>
</dbReference>
<keyword evidence="5" id="KW-1185">Reference proteome</keyword>
<keyword evidence="3" id="KW-0687">Ribonucleoprotein</keyword>
<dbReference type="InterPro" id="IPR008991">
    <property type="entry name" value="Translation_prot_SH3-like_sf"/>
</dbReference>
<evidence type="ECO:0000313" key="5">
    <source>
        <dbReference type="Proteomes" id="UP000252139"/>
    </source>
</evidence>
<organism evidence="4 5">
    <name type="scientific">Rhizopus azygosporus</name>
    <name type="common">Rhizopus microsporus var. azygosporus</name>
    <dbReference type="NCBI Taxonomy" id="86630"/>
    <lineage>
        <taxon>Eukaryota</taxon>
        <taxon>Fungi</taxon>
        <taxon>Fungi incertae sedis</taxon>
        <taxon>Mucoromycota</taxon>
        <taxon>Mucoromycotina</taxon>
        <taxon>Mucoromycetes</taxon>
        <taxon>Mucorales</taxon>
        <taxon>Mucorineae</taxon>
        <taxon>Rhizopodaceae</taxon>
        <taxon>Rhizopus</taxon>
    </lineage>
</organism>
<name>A0A367JUA5_RHIAZ</name>
<dbReference type="PANTHER" id="PTHR11143">
    <property type="entry name" value="60S RIBOSOMAL PROTEIN L26 FAMILY MEMBER"/>
    <property type="match status" value="1"/>
</dbReference>
<evidence type="ECO:0000256" key="3">
    <source>
        <dbReference type="ARBA" id="ARBA00023274"/>
    </source>
</evidence>
<dbReference type="Pfam" id="PF16906">
    <property type="entry name" value="Ribosomal_L26"/>
    <property type="match status" value="1"/>
</dbReference>
<feature type="non-terminal residue" evidence="4">
    <location>
        <position position="1"/>
    </location>
</feature>
<dbReference type="GO" id="GO:0003735">
    <property type="term" value="F:structural constituent of ribosome"/>
    <property type="evidence" value="ECO:0007669"/>
    <property type="project" value="InterPro"/>
</dbReference>
<comment type="similarity">
    <text evidence="1">Belongs to the universal ribosomal protein uL24 family.</text>
</comment>
<evidence type="ECO:0000256" key="1">
    <source>
        <dbReference type="ARBA" id="ARBA00010618"/>
    </source>
</evidence>
<accession>A0A367JUA5</accession>
<dbReference type="SUPFAM" id="SSF50104">
    <property type="entry name" value="Translation proteins SH3-like domain"/>
    <property type="match status" value="1"/>
</dbReference>
<dbReference type="OrthoDB" id="1688503at2759"/>
<dbReference type="STRING" id="86630.A0A367JUA5"/>
<dbReference type="InterPro" id="IPR005756">
    <property type="entry name" value="Ribosomal_uL24_euk/arc"/>
</dbReference>
<keyword evidence="2 4" id="KW-0689">Ribosomal protein</keyword>
<evidence type="ECO:0000256" key="2">
    <source>
        <dbReference type="ARBA" id="ARBA00022980"/>
    </source>
</evidence>
<gene>
    <name evidence="4" type="primary">RPL26_1</name>
    <name evidence="4" type="ORF">CU097_013907</name>
</gene>